<dbReference type="AlphaFoldDB" id="A0AAN9XTT0"/>
<gene>
    <name evidence="1" type="ORF">VNO78_08485</name>
</gene>
<sequence length="123" mass="14190">MRLFLRSPMVQSGWGNLLVAGKEEGEGLSKWKWGWELKLRAVRRDGGGGEALQYRDTVCEELAEGIMQLFGGSMLKGRARKSCKITPPKFWWFVVVSSFKVPRFMSFHTSSIRIQNSEFRMRK</sequence>
<dbReference type="Proteomes" id="UP001386955">
    <property type="component" value="Unassembled WGS sequence"/>
</dbReference>
<dbReference type="EMBL" id="JAYMYS010000002">
    <property type="protein sequence ID" value="KAK7406851.1"/>
    <property type="molecule type" value="Genomic_DNA"/>
</dbReference>
<evidence type="ECO:0000313" key="1">
    <source>
        <dbReference type="EMBL" id="KAK7406851.1"/>
    </source>
</evidence>
<comment type="caution">
    <text evidence="1">The sequence shown here is derived from an EMBL/GenBank/DDBJ whole genome shotgun (WGS) entry which is preliminary data.</text>
</comment>
<name>A0AAN9XTT0_PSOTE</name>
<evidence type="ECO:0000313" key="2">
    <source>
        <dbReference type="Proteomes" id="UP001386955"/>
    </source>
</evidence>
<protein>
    <submittedName>
        <fullName evidence="1">Uncharacterized protein</fullName>
    </submittedName>
</protein>
<reference evidence="1 2" key="1">
    <citation type="submission" date="2024-01" db="EMBL/GenBank/DDBJ databases">
        <title>The genomes of 5 underutilized Papilionoideae crops provide insights into root nodulation and disease resistanc.</title>
        <authorList>
            <person name="Jiang F."/>
        </authorList>
    </citation>
    <scope>NUCLEOTIDE SEQUENCE [LARGE SCALE GENOMIC DNA]</scope>
    <source>
        <strain evidence="1">DUOXIRENSHENG_FW03</strain>
        <tissue evidence="1">Leaves</tissue>
    </source>
</reference>
<accession>A0AAN9XTT0</accession>
<proteinExistence type="predicted"/>
<organism evidence="1 2">
    <name type="scientific">Psophocarpus tetragonolobus</name>
    <name type="common">Winged bean</name>
    <name type="synonym">Dolichos tetragonolobus</name>
    <dbReference type="NCBI Taxonomy" id="3891"/>
    <lineage>
        <taxon>Eukaryota</taxon>
        <taxon>Viridiplantae</taxon>
        <taxon>Streptophyta</taxon>
        <taxon>Embryophyta</taxon>
        <taxon>Tracheophyta</taxon>
        <taxon>Spermatophyta</taxon>
        <taxon>Magnoliopsida</taxon>
        <taxon>eudicotyledons</taxon>
        <taxon>Gunneridae</taxon>
        <taxon>Pentapetalae</taxon>
        <taxon>rosids</taxon>
        <taxon>fabids</taxon>
        <taxon>Fabales</taxon>
        <taxon>Fabaceae</taxon>
        <taxon>Papilionoideae</taxon>
        <taxon>50 kb inversion clade</taxon>
        <taxon>NPAAA clade</taxon>
        <taxon>indigoferoid/millettioid clade</taxon>
        <taxon>Phaseoleae</taxon>
        <taxon>Psophocarpus</taxon>
    </lineage>
</organism>
<keyword evidence="2" id="KW-1185">Reference proteome</keyword>